<keyword evidence="2" id="KW-1185">Reference proteome</keyword>
<dbReference type="EMBL" id="JABBGM010000006">
    <property type="protein sequence ID" value="NML94725.1"/>
    <property type="molecule type" value="Genomic_DNA"/>
</dbReference>
<dbReference type="Proteomes" id="UP000583556">
    <property type="component" value="Unassembled WGS sequence"/>
</dbReference>
<name>A0A7Y0BQG8_9SPHN</name>
<sequence>MADPISFDAIVRALTPTLNPDAPILEAWARRVEAHAKASAIDASDEAAQPYWDIITECDKLIHSTVAKTPKGVEVQVWTALHNSSAYLRDEEAAIIAMDLDYVSAHAKDFDWDAMSMIAALRSLRAMEA</sequence>
<evidence type="ECO:0000313" key="1">
    <source>
        <dbReference type="EMBL" id="NML94725.1"/>
    </source>
</evidence>
<gene>
    <name evidence="1" type="ORF">HHL27_13705</name>
</gene>
<reference evidence="1 2" key="1">
    <citation type="submission" date="2020-04" db="EMBL/GenBank/DDBJ databases">
        <title>Novosphingobium sp. TW-4 isolated from soil.</title>
        <authorList>
            <person name="Dahal R.H."/>
            <person name="Chaudhary D.K."/>
        </authorList>
    </citation>
    <scope>NUCLEOTIDE SEQUENCE [LARGE SCALE GENOMIC DNA]</scope>
    <source>
        <strain evidence="1 2">TW-4</strain>
    </source>
</reference>
<dbReference type="RefSeq" id="WP_169494018.1">
    <property type="nucleotide sequence ID" value="NZ_JABBGM010000006.1"/>
</dbReference>
<accession>A0A7Y0BQG8</accession>
<comment type="caution">
    <text evidence="1">The sequence shown here is derived from an EMBL/GenBank/DDBJ whole genome shotgun (WGS) entry which is preliminary data.</text>
</comment>
<organism evidence="1 2">
    <name type="scientific">Novosphingobium olei</name>
    <dbReference type="NCBI Taxonomy" id="2728851"/>
    <lineage>
        <taxon>Bacteria</taxon>
        <taxon>Pseudomonadati</taxon>
        <taxon>Pseudomonadota</taxon>
        <taxon>Alphaproteobacteria</taxon>
        <taxon>Sphingomonadales</taxon>
        <taxon>Sphingomonadaceae</taxon>
        <taxon>Novosphingobium</taxon>
    </lineage>
</organism>
<dbReference type="AlphaFoldDB" id="A0A7Y0BQG8"/>
<proteinExistence type="predicted"/>
<protein>
    <submittedName>
        <fullName evidence="1">Uncharacterized protein</fullName>
    </submittedName>
</protein>
<evidence type="ECO:0000313" key="2">
    <source>
        <dbReference type="Proteomes" id="UP000583556"/>
    </source>
</evidence>